<evidence type="ECO:0000256" key="6">
    <source>
        <dbReference type="ARBA" id="ARBA00023242"/>
    </source>
</evidence>
<dbReference type="Gene3D" id="1.20.120.2010">
    <property type="entry name" value="NAB conserved domain 2"/>
    <property type="match status" value="1"/>
</dbReference>
<name>A0A183ANH9_9TREM</name>
<dbReference type="WBParaSite" id="ECPE_0000854001-mRNA-1">
    <property type="protein sequence ID" value="ECPE_0000854001-mRNA-1"/>
    <property type="gene ID" value="ECPE_0000854001"/>
</dbReference>
<dbReference type="PANTHER" id="PTHR12623:SF10">
    <property type="entry name" value="NGFI-A-BINDING PROTEIN HOMOLOG"/>
    <property type="match status" value="1"/>
</dbReference>
<feature type="compositionally biased region" description="Polar residues" evidence="7">
    <location>
        <begin position="193"/>
        <end position="216"/>
    </location>
</feature>
<keyword evidence="3" id="KW-0678">Repressor</keyword>
<keyword evidence="4" id="KW-0805">Transcription regulation</keyword>
<evidence type="ECO:0000256" key="3">
    <source>
        <dbReference type="ARBA" id="ARBA00022491"/>
    </source>
</evidence>
<accession>A0A183ANH9</accession>
<proteinExistence type="inferred from homology"/>
<dbReference type="GO" id="GO:0045892">
    <property type="term" value="P:negative regulation of DNA-templated transcription"/>
    <property type="evidence" value="ECO:0007669"/>
    <property type="project" value="InterPro"/>
</dbReference>
<dbReference type="Pfam" id="PF04904">
    <property type="entry name" value="SAM_NCD1"/>
    <property type="match status" value="1"/>
</dbReference>
<organism evidence="10">
    <name type="scientific">Echinostoma caproni</name>
    <dbReference type="NCBI Taxonomy" id="27848"/>
    <lineage>
        <taxon>Eukaryota</taxon>
        <taxon>Metazoa</taxon>
        <taxon>Spiralia</taxon>
        <taxon>Lophotrochozoa</taxon>
        <taxon>Platyhelminthes</taxon>
        <taxon>Trematoda</taxon>
        <taxon>Digenea</taxon>
        <taxon>Plagiorchiida</taxon>
        <taxon>Echinostomata</taxon>
        <taxon>Echinostomatoidea</taxon>
        <taxon>Echinostomatidae</taxon>
        <taxon>Echinostoma</taxon>
    </lineage>
</organism>
<evidence type="ECO:0000256" key="7">
    <source>
        <dbReference type="SAM" id="MobiDB-lite"/>
    </source>
</evidence>
<dbReference type="Pfam" id="PF04905">
    <property type="entry name" value="NCD2"/>
    <property type="match status" value="1"/>
</dbReference>
<dbReference type="AlphaFoldDB" id="A0A183ANH9"/>
<feature type="domain" description="NAB co-repressor" evidence="9">
    <location>
        <begin position="299"/>
        <end position="408"/>
    </location>
</feature>
<reference evidence="10" key="1">
    <citation type="submission" date="2016-06" db="UniProtKB">
        <authorList>
            <consortium name="WormBaseParasite"/>
        </authorList>
    </citation>
    <scope>IDENTIFICATION</scope>
</reference>
<feature type="region of interest" description="Disordered" evidence="7">
    <location>
        <begin position="1"/>
        <end position="20"/>
    </location>
</feature>
<protein>
    <submittedName>
        <fullName evidence="10">FH2 domain-containing protein</fullName>
    </submittedName>
</protein>
<dbReference type="InterPro" id="IPR006989">
    <property type="entry name" value="NAB_co-repressor_dom"/>
</dbReference>
<evidence type="ECO:0000256" key="2">
    <source>
        <dbReference type="ARBA" id="ARBA00008864"/>
    </source>
</evidence>
<dbReference type="GO" id="GO:0003712">
    <property type="term" value="F:transcription coregulator activity"/>
    <property type="evidence" value="ECO:0007669"/>
    <property type="project" value="InterPro"/>
</dbReference>
<dbReference type="PANTHER" id="PTHR12623">
    <property type="entry name" value="NGFI-A BINDING PROTEIN"/>
    <property type="match status" value="1"/>
</dbReference>
<keyword evidence="6" id="KW-0539">Nucleus</keyword>
<evidence type="ECO:0000256" key="4">
    <source>
        <dbReference type="ARBA" id="ARBA00023015"/>
    </source>
</evidence>
<evidence type="ECO:0000256" key="1">
    <source>
        <dbReference type="ARBA" id="ARBA00004123"/>
    </source>
</evidence>
<comment type="similarity">
    <text evidence="2">Belongs to the NAB family.</text>
</comment>
<dbReference type="InterPro" id="IPR039040">
    <property type="entry name" value="NAB_fam"/>
</dbReference>
<dbReference type="InterPro" id="IPR038398">
    <property type="entry name" value="NCD2_sf"/>
</dbReference>
<dbReference type="GO" id="GO:0005634">
    <property type="term" value="C:nucleus"/>
    <property type="evidence" value="ECO:0007669"/>
    <property type="project" value="UniProtKB-SubCell"/>
</dbReference>
<evidence type="ECO:0000259" key="9">
    <source>
        <dbReference type="Pfam" id="PF04905"/>
    </source>
</evidence>
<evidence type="ECO:0000259" key="8">
    <source>
        <dbReference type="Pfam" id="PF04904"/>
    </source>
</evidence>
<feature type="compositionally biased region" description="Pro residues" evidence="7">
    <location>
        <begin position="1"/>
        <end position="16"/>
    </location>
</feature>
<dbReference type="InterPro" id="IPR006988">
    <property type="entry name" value="Nab_N"/>
</dbReference>
<evidence type="ECO:0000256" key="5">
    <source>
        <dbReference type="ARBA" id="ARBA00023163"/>
    </source>
</evidence>
<evidence type="ECO:0000313" key="10">
    <source>
        <dbReference type="WBParaSite" id="ECPE_0000854001-mRNA-1"/>
    </source>
</evidence>
<comment type="subcellular location">
    <subcellularLocation>
        <location evidence="1">Nucleus</location>
    </subcellularLocation>
</comment>
<feature type="domain" description="Nab N-terminal" evidence="8">
    <location>
        <begin position="38"/>
        <end position="88"/>
    </location>
</feature>
<sequence>LSFFTPPPPPPPPRPTPLQTTPIFKSVENIASLYFSCEIGGDDVQQLVELLQEPEEFADLLKLVGMDKKPLHVRRFKKALRESFNSQNKQNDDCSRTVASAVISDTMDKLSTDLFPSPNFPFPTISSSPLIACTTKRHVLLFLCWLLESRLVKLILSLFGPDSPSHHPLLISALSTPVASAPSPPTGLTIVTPATTKSNSLPPIISPGQQPRSGRSSCEPDPWSAQIPNELSTQNELNGMGRQFSQPNLTSPMDESSNVLMKTEMDRVSSPISFVPDQLMFHLTSTNNPSMALRPSASLLKADMEKLTAAVNAMIPHLPSFPLRQMNTRSINDKEIQEILKLPLNDPIRLDGLRRHSTIFGRFDAPKRLTRPLRHFEVCVNEITHRLVRQIPELVTQREHLFHIARQIFVVDCSCLLLIRKRNCDIVTLSTPKSDPIYGATENLERKHRCTVTPVPFFYHALNRLSFLFVGHLKRTPNG</sequence>
<keyword evidence="5" id="KW-0804">Transcription</keyword>
<feature type="region of interest" description="Disordered" evidence="7">
    <location>
        <begin position="193"/>
        <end position="223"/>
    </location>
</feature>